<dbReference type="Gene3D" id="2.10.220.10">
    <property type="entry name" value="Hormone Receptor, Insulin-like Growth Factor Receptor 1, Chain A, domain 2"/>
    <property type="match status" value="1"/>
</dbReference>
<proteinExistence type="predicted"/>
<feature type="region of interest" description="Disordered" evidence="5">
    <location>
        <begin position="256"/>
        <end position="279"/>
    </location>
</feature>
<dbReference type="GO" id="GO:0005576">
    <property type="term" value="C:extracellular region"/>
    <property type="evidence" value="ECO:0007669"/>
    <property type="project" value="UniProtKB-SubCell"/>
</dbReference>
<keyword evidence="2" id="KW-0964">Secreted</keyword>
<dbReference type="InterPro" id="IPR009030">
    <property type="entry name" value="Growth_fac_rcpt_cys_sf"/>
</dbReference>
<protein>
    <submittedName>
        <fullName evidence="7">Insulin-like growth factor binding protein, N-terminal</fullName>
    </submittedName>
</protein>
<evidence type="ECO:0000313" key="7">
    <source>
        <dbReference type="EMBL" id="KRW99500.1"/>
    </source>
</evidence>
<keyword evidence="8" id="KW-1185">Reference proteome</keyword>
<reference evidence="7 8" key="1">
    <citation type="journal article" date="2015" name="Sci. Rep.">
        <title>Genome of the facultative scuticociliatosis pathogen Pseudocohnilembus persalinus provides insight into its virulence through horizontal gene transfer.</title>
        <authorList>
            <person name="Xiong J."/>
            <person name="Wang G."/>
            <person name="Cheng J."/>
            <person name="Tian M."/>
            <person name="Pan X."/>
            <person name="Warren A."/>
            <person name="Jiang C."/>
            <person name="Yuan D."/>
            <person name="Miao W."/>
        </authorList>
    </citation>
    <scope>NUCLEOTIDE SEQUENCE [LARGE SCALE GENOMIC DNA]</scope>
    <source>
        <strain evidence="7">36N120E</strain>
    </source>
</reference>
<comment type="caution">
    <text evidence="7">The sequence shown here is derived from an EMBL/GenBank/DDBJ whole genome shotgun (WGS) entry which is preliminary data.</text>
</comment>
<gene>
    <name evidence="7" type="ORF">PPERSA_07985</name>
</gene>
<dbReference type="InParanoid" id="A0A0V0QB75"/>
<sequence length="279" mass="32614">MVSCLPGYYSSNGYGKYLLKNICFTECPSSFFNNNNAGICEKCSENCILCNNQNICLICNDDTYLYQNQCVENCPKDTKKIVKSSENFEKINLCIEKNNCNYLSDNLGNCLDDFYCPYYSYKDEYNYCQYCQSQCIQCSSSYDSQCYQCDQSCYTCTQENIYQSCLQCQNDDDLHIKYFNYNFGQCIPKDKIQENSQCSTSACLRSDSIILNNINNMEKSKNYKSNKQKNFQQCMKEQKDYANEVQIFESKNNLIQKKNKKRKKNIQKLQSQDDIDTTQ</sequence>
<dbReference type="EMBL" id="LDAU01000212">
    <property type="protein sequence ID" value="KRW99500.1"/>
    <property type="molecule type" value="Genomic_DNA"/>
</dbReference>
<dbReference type="Pfam" id="PF15913">
    <property type="entry name" value="Furin-like_2"/>
    <property type="match status" value="1"/>
</dbReference>
<dbReference type="InterPro" id="IPR006212">
    <property type="entry name" value="Furin_repeat"/>
</dbReference>
<evidence type="ECO:0000313" key="8">
    <source>
        <dbReference type="Proteomes" id="UP000054937"/>
    </source>
</evidence>
<evidence type="ECO:0000256" key="4">
    <source>
        <dbReference type="ARBA" id="ARBA00023180"/>
    </source>
</evidence>
<keyword evidence="4" id="KW-0325">Glycoprotein</keyword>
<evidence type="ECO:0000256" key="3">
    <source>
        <dbReference type="ARBA" id="ARBA00022729"/>
    </source>
</evidence>
<evidence type="ECO:0000256" key="2">
    <source>
        <dbReference type="ARBA" id="ARBA00022525"/>
    </source>
</evidence>
<dbReference type="SUPFAM" id="SSF57184">
    <property type="entry name" value="Growth factor receptor domain"/>
    <property type="match status" value="1"/>
</dbReference>
<organism evidence="7 8">
    <name type="scientific">Pseudocohnilembus persalinus</name>
    <name type="common">Ciliate</name>
    <dbReference type="NCBI Taxonomy" id="266149"/>
    <lineage>
        <taxon>Eukaryota</taxon>
        <taxon>Sar</taxon>
        <taxon>Alveolata</taxon>
        <taxon>Ciliophora</taxon>
        <taxon>Intramacronucleata</taxon>
        <taxon>Oligohymenophorea</taxon>
        <taxon>Scuticociliatia</taxon>
        <taxon>Philasterida</taxon>
        <taxon>Pseudocohnilembidae</taxon>
        <taxon>Pseudocohnilembus</taxon>
    </lineage>
</organism>
<comment type="subcellular location">
    <subcellularLocation>
        <location evidence="1">Secreted</location>
    </subcellularLocation>
</comment>
<feature type="compositionally biased region" description="Basic residues" evidence="5">
    <location>
        <begin position="257"/>
        <end position="266"/>
    </location>
</feature>
<dbReference type="SMART" id="SM00261">
    <property type="entry name" value="FU"/>
    <property type="match status" value="2"/>
</dbReference>
<evidence type="ECO:0000259" key="6">
    <source>
        <dbReference type="Pfam" id="PF15913"/>
    </source>
</evidence>
<dbReference type="InterPro" id="IPR043601">
    <property type="entry name" value="Rspo_Fu-CRD_dom"/>
</dbReference>
<name>A0A0V0QB75_PSEPJ</name>
<feature type="domain" description="R-spondin Fu-CRD" evidence="6">
    <location>
        <begin position="21"/>
        <end position="80"/>
    </location>
</feature>
<accession>A0A0V0QB75</accession>
<evidence type="ECO:0000256" key="1">
    <source>
        <dbReference type="ARBA" id="ARBA00004613"/>
    </source>
</evidence>
<dbReference type="Proteomes" id="UP000054937">
    <property type="component" value="Unassembled WGS sequence"/>
</dbReference>
<dbReference type="AlphaFoldDB" id="A0A0V0QB75"/>
<keyword evidence="3" id="KW-0732">Signal</keyword>
<evidence type="ECO:0000256" key="5">
    <source>
        <dbReference type="SAM" id="MobiDB-lite"/>
    </source>
</evidence>